<reference evidence="1 2" key="1">
    <citation type="submission" date="2018-10" db="EMBL/GenBank/DDBJ databases">
        <title>Bradyrhizobium sp. nov., effective nodules isolated from peanut in China.</title>
        <authorList>
            <person name="Li Y."/>
        </authorList>
    </citation>
    <scope>NUCLEOTIDE SEQUENCE [LARGE SCALE GENOMIC DNA]</scope>
    <source>
        <strain evidence="1 2">CCBAU 53426</strain>
    </source>
</reference>
<accession>A0ABY0ED68</accession>
<evidence type="ECO:0000313" key="2">
    <source>
        <dbReference type="Proteomes" id="UP000290401"/>
    </source>
</evidence>
<organism evidence="1 2">
    <name type="scientific">Bradyrhizobium guangzhouense</name>
    <dbReference type="NCBI Taxonomy" id="1325095"/>
    <lineage>
        <taxon>Bacteria</taxon>
        <taxon>Pseudomonadati</taxon>
        <taxon>Pseudomonadota</taxon>
        <taxon>Alphaproteobacteria</taxon>
        <taxon>Hyphomicrobiales</taxon>
        <taxon>Nitrobacteraceae</taxon>
        <taxon>Bradyrhizobium</taxon>
    </lineage>
</organism>
<protein>
    <submittedName>
        <fullName evidence="1">Uncharacterized protein</fullName>
    </submittedName>
</protein>
<dbReference type="Proteomes" id="UP000290401">
    <property type="component" value="Unassembled WGS sequence"/>
</dbReference>
<name>A0ABY0ED68_9BRAD</name>
<sequence length="66" mass="7828">MKVSTVSAQKMYSASCFTFQGLRSRFDRRDDVPDDLVLHGEDDLFGDEYRRRKQRVSMLIPWRKSV</sequence>
<gene>
    <name evidence="1" type="ORF">EAS56_00925</name>
</gene>
<evidence type="ECO:0000313" key="1">
    <source>
        <dbReference type="EMBL" id="RXH17687.1"/>
    </source>
</evidence>
<keyword evidence="2" id="KW-1185">Reference proteome</keyword>
<dbReference type="EMBL" id="RDQZ01000001">
    <property type="protein sequence ID" value="RXH17687.1"/>
    <property type="molecule type" value="Genomic_DNA"/>
</dbReference>
<proteinExistence type="predicted"/>
<comment type="caution">
    <text evidence="1">The sequence shown here is derived from an EMBL/GenBank/DDBJ whole genome shotgun (WGS) entry which is preliminary data.</text>
</comment>